<proteinExistence type="predicted"/>
<dbReference type="Gene3D" id="3.30.420.10">
    <property type="entry name" value="Ribonuclease H-like superfamily/Ribonuclease H"/>
    <property type="match status" value="1"/>
</dbReference>
<dbReference type="GO" id="GO:0003676">
    <property type="term" value="F:nucleic acid binding"/>
    <property type="evidence" value="ECO:0007669"/>
    <property type="project" value="InterPro"/>
</dbReference>
<accession>A0A182PWW3</accession>
<keyword evidence="3" id="KW-1185">Reference proteome</keyword>
<dbReference type="PANTHER" id="PTHR47331:SF6">
    <property type="entry name" value="DOUBLECORTIN DOMAIN-CONTAINING PROTEIN"/>
    <property type="match status" value="1"/>
</dbReference>
<dbReference type="Proteomes" id="UP000075885">
    <property type="component" value="Unassembled WGS sequence"/>
</dbReference>
<dbReference type="InterPro" id="IPR008042">
    <property type="entry name" value="Retrotrans_Pao"/>
</dbReference>
<feature type="domain" description="Integrase zinc-binding" evidence="1">
    <location>
        <begin position="277"/>
        <end position="331"/>
    </location>
</feature>
<dbReference type="AlphaFoldDB" id="A0A182PWW3"/>
<dbReference type="SUPFAM" id="SSF53098">
    <property type="entry name" value="Ribonuclease H-like"/>
    <property type="match status" value="1"/>
</dbReference>
<organism evidence="2 3">
    <name type="scientific">Anopheles epiroticus</name>
    <dbReference type="NCBI Taxonomy" id="199890"/>
    <lineage>
        <taxon>Eukaryota</taxon>
        <taxon>Metazoa</taxon>
        <taxon>Ecdysozoa</taxon>
        <taxon>Arthropoda</taxon>
        <taxon>Hexapoda</taxon>
        <taxon>Insecta</taxon>
        <taxon>Pterygota</taxon>
        <taxon>Neoptera</taxon>
        <taxon>Endopterygota</taxon>
        <taxon>Diptera</taxon>
        <taxon>Nematocera</taxon>
        <taxon>Culicoidea</taxon>
        <taxon>Culicidae</taxon>
        <taxon>Anophelinae</taxon>
        <taxon>Anopheles</taxon>
    </lineage>
</organism>
<reference evidence="3" key="1">
    <citation type="submission" date="2013-03" db="EMBL/GenBank/DDBJ databases">
        <title>The Genome Sequence of Anopheles epiroticus epiroticus2.</title>
        <authorList>
            <consortium name="The Broad Institute Genomics Platform"/>
            <person name="Neafsey D.E."/>
            <person name="Howell P."/>
            <person name="Walker B."/>
            <person name="Young S.K."/>
            <person name="Zeng Q."/>
            <person name="Gargeya S."/>
            <person name="Fitzgerald M."/>
            <person name="Haas B."/>
            <person name="Abouelleil A."/>
            <person name="Allen A.W."/>
            <person name="Alvarado L."/>
            <person name="Arachchi H.M."/>
            <person name="Berlin A.M."/>
            <person name="Chapman S.B."/>
            <person name="Gainer-Dewar J."/>
            <person name="Goldberg J."/>
            <person name="Griggs A."/>
            <person name="Gujja S."/>
            <person name="Hansen M."/>
            <person name="Howarth C."/>
            <person name="Imamovic A."/>
            <person name="Ireland A."/>
            <person name="Larimer J."/>
            <person name="McCowan C."/>
            <person name="Murphy C."/>
            <person name="Pearson M."/>
            <person name="Poon T.W."/>
            <person name="Priest M."/>
            <person name="Roberts A."/>
            <person name="Saif S."/>
            <person name="Shea T."/>
            <person name="Sisk P."/>
            <person name="Sykes S."/>
            <person name="Wortman J."/>
            <person name="Nusbaum C."/>
            <person name="Birren B."/>
        </authorList>
    </citation>
    <scope>NUCLEOTIDE SEQUENCE [LARGE SCALE GENOMIC DNA]</scope>
    <source>
        <strain evidence="3">Epiroticus2</strain>
    </source>
</reference>
<name>A0A182PWW3_9DIPT</name>
<evidence type="ECO:0000259" key="1">
    <source>
        <dbReference type="Pfam" id="PF17921"/>
    </source>
</evidence>
<dbReference type="InterPro" id="IPR012337">
    <property type="entry name" value="RNaseH-like_sf"/>
</dbReference>
<dbReference type="EnsemblMetazoa" id="AEPI011450-RA">
    <property type="protein sequence ID" value="AEPI011450-PA"/>
    <property type="gene ID" value="AEPI011450"/>
</dbReference>
<dbReference type="Pfam" id="PF17921">
    <property type="entry name" value="Integrase_H2C2"/>
    <property type="match status" value="1"/>
</dbReference>
<dbReference type="InterPro" id="IPR041588">
    <property type="entry name" value="Integrase_H2C2"/>
</dbReference>
<dbReference type="Pfam" id="PF05380">
    <property type="entry name" value="Peptidase_A17"/>
    <property type="match status" value="1"/>
</dbReference>
<evidence type="ECO:0000313" key="3">
    <source>
        <dbReference type="Proteomes" id="UP000075885"/>
    </source>
</evidence>
<dbReference type="VEuPathDB" id="VectorBase:AEPI011450"/>
<dbReference type="PANTHER" id="PTHR47331">
    <property type="entry name" value="PHD-TYPE DOMAIN-CONTAINING PROTEIN"/>
    <property type="match status" value="1"/>
</dbReference>
<sequence>MLADPQFDKPGRIDLLIGCEGFNELLVGDVIRLPNKSILLQNTELGWIVSGKFSKVQPTVTVQVCSALTLDEQLQRFWALETCQSSSTLSREEAECEQLFKDGVSRAKDGSYNRLELHGFSDASLKAYGACLYLRTISVDGTYTVNLLCAKSKVAPLANRKGQKNVSLPRLDLVRLVALLRRFCYNCNPANREHRKSGFLQTSELHEATQALLRSAQQESFTEEIRDLQRNGEVKATSKLKTLCPILRDGTLRIGGRLRNAPVSYDRKHPIILAATHRLTLMIVQHYHETLLHAGQQMMMSTIRERFWPLRLRNLVRKVVHDCIKCFRVKPTTAEQLMGDLPPERVTPTLPFLKAGVDLCGPVFYRSGIRKTAPVKCYVTIFVCMVTKAVHVELIDNLSTQSFIATLRRFVARRGKPHLIE</sequence>
<protein>
    <submittedName>
        <fullName evidence="2">Integrase_H2C2 domain-containing protein</fullName>
    </submittedName>
</protein>
<dbReference type="InterPro" id="IPR036397">
    <property type="entry name" value="RNaseH_sf"/>
</dbReference>
<dbReference type="STRING" id="199890.A0A182PWW3"/>
<evidence type="ECO:0000313" key="2">
    <source>
        <dbReference type="EnsemblMetazoa" id="AEPI011450-PA"/>
    </source>
</evidence>
<dbReference type="Gene3D" id="1.10.340.70">
    <property type="match status" value="1"/>
</dbReference>
<reference evidence="2" key="2">
    <citation type="submission" date="2020-05" db="UniProtKB">
        <authorList>
            <consortium name="EnsemblMetazoa"/>
        </authorList>
    </citation>
    <scope>IDENTIFICATION</scope>
    <source>
        <strain evidence="2">Epiroticus2</strain>
    </source>
</reference>